<feature type="domain" description="C2H2-type" evidence="6">
    <location>
        <begin position="242"/>
        <end position="270"/>
    </location>
</feature>
<dbReference type="FunFam" id="3.30.160.60:FF:000929">
    <property type="entry name" value="Uncharacterized protein, isoform B"/>
    <property type="match status" value="1"/>
</dbReference>
<dbReference type="OrthoDB" id="9368434at2759"/>
<gene>
    <name evidence="7" type="ORF">EVEC_LOCUS12344</name>
</gene>
<keyword evidence="3" id="KW-0862">Zinc</keyword>
<dbReference type="SMART" id="SM00355">
    <property type="entry name" value="ZnF_C2H2"/>
    <property type="match status" value="3"/>
</dbReference>
<keyword evidence="8" id="KW-1185">Reference proteome</keyword>
<sequence length="335" mass="37597">MIKRSFFFFAATPQSLLTIPQYWHPLLHIAAARQSQLSNYTNAFLSSKEGNYKVGGGSDGESSPRSSGHVSDLSPTERKLYSPEASSDKVNELNLSPLDLSLKGKDEIIVDDDGDGPEEKCADKEDKSWTDSETRPASESTSCSEAPGLRAEPAKVDLTPSRNPFTSSAFMQMLRRPFPPYPTILPPSHIVPFTQSQHPTSGVALLQKNNRDRYTCKFCTKVFPRSANLTRHLRTHTGEQPYKCQYCERSFSISSNLQRHVRNIHNKEKPFRCDRCDRCFGQQTNLDRHIKKHQATEGTTQSPEMNAIEKAPSLMLSFSAQSLLSQITPQSDRTI</sequence>
<dbReference type="PROSITE" id="PS50157">
    <property type="entry name" value="ZINC_FINGER_C2H2_2"/>
    <property type="match status" value="3"/>
</dbReference>
<dbReference type="GO" id="GO:0000978">
    <property type="term" value="F:RNA polymerase II cis-regulatory region sequence-specific DNA binding"/>
    <property type="evidence" value="ECO:0007669"/>
    <property type="project" value="TreeGrafter"/>
</dbReference>
<protein>
    <recommendedName>
        <fullName evidence="6">C2H2-type domain-containing protein</fullName>
    </recommendedName>
</protein>
<dbReference type="PROSITE" id="PS00028">
    <property type="entry name" value="ZINC_FINGER_C2H2_1"/>
    <property type="match status" value="3"/>
</dbReference>
<dbReference type="GO" id="GO:0008270">
    <property type="term" value="F:zinc ion binding"/>
    <property type="evidence" value="ECO:0007669"/>
    <property type="project" value="UniProtKB-KW"/>
</dbReference>
<dbReference type="Gene3D" id="3.30.160.60">
    <property type="entry name" value="Classic Zinc Finger"/>
    <property type="match status" value="3"/>
</dbReference>
<feature type="compositionally biased region" description="Basic and acidic residues" evidence="5">
    <location>
        <begin position="75"/>
        <end position="88"/>
    </location>
</feature>
<dbReference type="EMBL" id="UXUI01014256">
    <property type="protein sequence ID" value="VDD97593.1"/>
    <property type="molecule type" value="Genomic_DNA"/>
</dbReference>
<keyword evidence="1" id="KW-0479">Metal-binding</keyword>
<keyword evidence="2 4" id="KW-0863">Zinc-finger</keyword>
<dbReference type="SUPFAM" id="SSF57667">
    <property type="entry name" value="beta-beta-alpha zinc fingers"/>
    <property type="match status" value="2"/>
</dbReference>
<evidence type="ECO:0000259" key="6">
    <source>
        <dbReference type="PROSITE" id="PS50157"/>
    </source>
</evidence>
<evidence type="ECO:0000256" key="4">
    <source>
        <dbReference type="PROSITE-ProRule" id="PRU00042"/>
    </source>
</evidence>
<dbReference type="FunFam" id="3.30.160.60:FF:000112">
    <property type="entry name" value="Mds1 and evi1 complex locus protein"/>
    <property type="match status" value="1"/>
</dbReference>
<accession>A0A3P6IX51</accession>
<evidence type="ECO:0000256" key="3">
    <source>
        <dbReference type="ARBA" id="ARBA00022833"/>
    </source>
</evidence>
<evidence type="ECO:0000313" key="8">
    <source>
        <dbReference type="Proteomes" id="UP000274131"/>
    </source>
</evidence>
<feature type="region of interest" description="Disordered" evidence="5">
    <location>
        <begin position="106"/>
        <end position="161"/>
    </location>
</feature>
<evidence type="ECO:0000256" key="5">
    <source>
        <dbReference type="SAM" id="MobiDB-lite"/>
    </source>
</evidence>
<dbReference type="InterPro" id="IPR036236">
    <property type="entry name" value="Znf_C2H2_sf"/>
</dbReference>
<dbReference type="PANTHER" id="PTHR23235:SF120">
    <property type="entry name" value="KRUPPEL-LIKE FACTOR 15"/>
    <property type="match status" value="1"/>
</dbReference>
<reference evidence="7 8" key="1">
    <citation type="submission" date="2018-10" db="EMBL/GenBank/DDBJ databases">
        <authorList>
            <consortium name="Pathogen Informatics"/>
        </authorList>
    </citation>
    <scope>NUCLEOTIDE SEQUENCE [LARGE SCALE GENOMIC DNA]</scope>
</reference>
<dbReference type="GO" id="GO:0000981">
    <property type="term" value="F:DNA-binding transcription factor activity, RNA polymerase II-specific"/>
    <property type="evidence" value="ECO:0007669"/>
    <property type="project" value="TreeGrafter"/>
</dbReference>
<proteinExistence type="predicted"/>
<dbReference type="PANTHER" id="PTHR23235">
    <property type="entry name" value="KRUEPPEL-LIKE TRANSCRIPTION FACTOR"/>
    <property type="match status" value="1"/>
</dbReference>
<evidence type="ECO:0000256" key="1">
    <source>
        <dbReference type="ARBA" id="ARBA00022723"/>
    </source>
</evidence>
<dbReference type="STRING" id="51028.A0A3P6IX51"/>
<evidence type="ECO:0000256" key="2">
    <source>
        <dbReference type="ARBA" id="ARBA00022771"/>
    </source>
</evidence>
<dbReference type="Pfam" id="PF00096">
    <property type="entry name" value="zf-C2H2"/>
    <property type="match status" value="3"/>
</dbReference>
<name>A0A3P6IX51_ENTVE</name>
<organism evidence="7 8">
    <name type="scientific">Enterobius vermicularis</name>
    <name type="common">Human pinworm</name>
    <dbReference type="NCBI Taxonomy" id="51028"/>
    <lineage>
        <taxon>Eukaryota</taxon>
        <taxon>Metazoa</taxon>
        <taxon>Ecdysozoa</taxon>
        <taxon>Nematoda</taxon>
        <taxon>Chromadorea</taxon>
        <taxon>Rhabditida</taxon>
        <taxon>Spirurina</taxon>
        <taxon>Oxyuridomorpha</taxon>
        <taxon>Oxyuroidea</taxon>
        <taxon>Oxyuridae</taxon>
        <taxon>Enterobius</taxon>
    </lineage>
</organism>
<feature type="domain" description="C2H2-type" evidence="6">
    <location>
        <begin position="271"/>
        <end position="298"/>
    </location>
</feature>
<feature type="domain" description="C2H2-type" evidence="6">
    <location>
        <begin position="214"/>
        <end position="241"/>
    </location>
</feature>
<evidence type="ECO:0000313" key="7">
    <source>
        <dbReference type="EMBL" id="VDD97593.1"/>
    </source>
</evidence>
<dbReference type="InterPro" id="IPR013087">
    <property type="entry name" value="Znf_C2H2_type"/>
</dbReference>
<feature type="compositionally biased region" description="Polar residues" evidence="5">
    <location>
        <begin position="60"/>
        <end position="69"/>
    </location>
</feature>
<feature type="compositionally biased region" description="Basic and acidic residues" evidence="5">
    <location>
        <begin position="117"/>
        <end position="136"/>
    </location>
</feature>
<feature type="region of interest" description="Disordered" evidence="5">
    <location>
        <begin position="52"/>
        <end position="88"/>
    </location>
</feature>
<dbReference type="FunFam" id="3.30.160.60:FF:000159">
    <property type="entry name" value="Mds1 and evi1 complex locus protein"/>
    <property type="match status" value="1"/>
</dbReference>
<dbReference type="AlphaFoldDB" id="A0A3P6IX51"/>
<dbReference type="Proteomes" id="UP000274131">
    <property type="component" value="Unassembled WGS sequence"/>
</dbReference>